<dbReference type="InterPro" id="IPR019410">
    <property type="entry name" value="Methyltransf_16"/>
</dbReference>
<reference evidence="1" key="1">
    <citation type="submission" date="2022-12" db="EMBL/GenBank/DDBJ databases">
        <title>Draft genome assemblies for two species of Escallonia (Escalloniales).</title>
        <authorList>
            <person name="Chanderbali A."/>
            <person name="Dervinis C."/>
            <person name="Anghel I."/>
            <person name="Soltis D."/>
            <person name="Soltis P."/>
            <person name="Zapata F."/>
        </authorList>
    </citation>
    <scope>NUCLEOTIDE SEQUENCE</scope>
    <source>
        <strain evidence="1">UCBG64.0493</strain>
        <tissue evidence="1">Leaf</tissue>
    </source>
</reference>
<proteinExistence type="predicted"/>
<dbReference type="PANTHER" id="PTHR14614">
    <property type="entry name" value="HEPATOCELLULAR CARCINOMA-ASSOCIATED ANTIGEN"/>
    <property type="match status" value="1"/>
</dbReference>
<sequence>MRKRRLEEDELGEAFLTDRADSVTEVGVINGYNCAHQCRHLLVFHIRPSYFRVQQVAVTGLGARDGVDNGYRWDRLLTGGGEGGCGWVSSAAYGCGWVGSAATKFAPHHRKPFMEADSMIYALEAYYIRDDILVGVNSCILHLVVLFAVSLKLYLMCNSATVQGSQFQASRNYSLGCINGACQIPGNIPQPYISGSHIKIHEKNCRKGRFCPSKLKGRRAIELGAGCGVAGFGMALLGCDVVSTDQTELLECFSYLSQFSPNHDCSDTMRIVFLLDSLGSISVAELNWGDECHIKALEPPFDYIVGTDVASSLKLKEYGNMTGNYNTYIGFGLSADKAPMVYAEHLLEPLLQTMLALSGPKATILVIYCDPYPLMQDLSSLFFLYAIPYGHPGMLPMTICRWAMRSVLQMFMNNA</sequence>
<dbReference type="SUPFAM" id="SSF53335">
    <property type="entry name" value="S-adenosyl-L-methionine-dependent methyltransferases"/>
    <property type="match status" value="1"/>
</dbReference>
<dbReference type="Gene3D" id="3.40.50.150">
    <property type="entry name" value="Vaccinia Virus protein VP39"/>
    <property type="match status" value="1"/>
</dbReference>
<dbReference type="AlphaFoldDB" id="A0AA88WQ57"/>
<accession>A0AA88WQ57</accession>
<dbReference type="Proteomes" id="UP001188597">
    <property type="component" value="Unassembled WGS sequence"/>
</dbReference>
<comment type="caution">
    <text evidence="1">The sequence shown here is derived from an EMBL/GenBank/DDBJ whole genome shotgun (WGS) entry which is preliminary data.</text>
</comment>
<organism evidence="1 2">
    <name type="scientific">Escallonia herrerae</name>
    <dbReference type="NCBI Taxonomy" id="1293975"/>
    <lineage>
        <taxon>Eukaryota</taxon>
        <taxon>Viridiplantae</taxon>
        <taxon>Streptophyta</taxon>
        <taxon>Embryophyta</taxon>
        <taxon>Tracheophyta</taxon>
        <taxon>Spermatophyta</taxon>
        <taxon>Magnoliopsida</taxon>
        <taxon>eudicotyledons</taxon>
        <taxon>Gunneridae</taxon>
        <taxon>Pentapetalae</taxon>
        <taxon>asterids</taxon>
        <taxon>campanulids</taxon>
        <taxon>Escalloniales</taxon>
        <taxon>Escalloniaceae</taxon>
        <taxon>Escallonia</taxon>
    </lineage>
</organism>
<name>A0AA88WQ57_9ASTE</name>
<evidence type="ECO:0000313" key="2">
    <source>
        <dbReference type="Proteomes" id="UP001188597"/>
    </source>
</evidence>
<dbReference type="InterPro" id="IPR029063">
    <property type="entry name" value="SAM-dependent_MTases_sf"/>
</dbReference>
<dbReference type="EMBL" id="JAVXUP010000286">
    <property type="protein sequence ID" value="KAK3031976.1"/>
    <property type="molecule type" value="Genomic_DNA"/>
</dbReference>
<evidence type="ECO:0000313" key="1">
    <source>
        <dbReference type="EMBL" id="KAK3031976.1"/>
    </source>
</evidence>
<dbReference type="PANTHER" id="PTHR14614:SF98">
    <property type="entry name" value="S-ADENOSYL-L-METHIONINE-DEPENDENT METHYLTRANSFERASES SUPERFAMILY PROTEIN"/>
    <property type="match status" value="1"/>
</dbReference>
<gene>
    <name evidence="1" type="ORF">RJ639_036911</name>
</gene>
<keyword evidence="2" id="KW-1185">Reference proteome</keyword>
<protein>
    <submittedName>
        <fullName evidence="1">Uncharacterized protein</fullName>
    </submittedName>
</protein>
<dbReference type="Pfam" id="PF10294">
    <property type="entry name" value="Methyltransf_16"/>
    <property type="match status" value="1"/>
</dbReference>